<dbReference type="Proteomes" id="UP000032582">
    <property type="component" value="Unassembled WGS sequence"/>
</dbReference>
<gene>
    <name evidence="2" type="ORF">UA45_13805</name>
</gene>
<dbReference type="InterPro" id="IPR036411">
    <property type="entry name" value="TorD-like_sf"/>
</dbReference>
<dbReference type="AlphaFoldDB" id="A0A0D8L804"/>
<dbReference type="PANTHER" id="PTHR34227">
    <property type="entry name" value="CHAPERONE PROTEIN YCDY"/>
    <property type="match status" value="1"/>
</dbReference>
<dbReference type="InterPro" id="IPR050289">
    <property type="entry name" value="TorD/DmsD_chaperones"/>
</dbReference>
<name>A0A0D8L804_MORMO</name>
<dbReference type="PATRIC" id="fig|582.24.peg.4366"/>
<dbReference type="SUPFAM" id="SSF89155">
    <property type="entry name" value="TorD-like"/>
    <property type="match status" value="1"/>
</dbReference>
<sequence>MNSDNRDPDYLYARQFAYDVLRRLLTDEPTEELLVYLRDEGLSLFPADDALPAMRNALDAMQDDLNTRMLKQGASDFEALHWDFTRLFIGPESPPAPPWESVYVSRDKLLFQESTLNVKTFYQQNGFHLPETEYEAADHIGYELDFLWKLSEQASQALDHEQVMCERITAPLAVSSDFMQAHLLAFITPFCRELNNHAETAFYRQLSTLLEVFVRSDYKKINELINLQ</sequence>
<comment type="caution">
    <text evidence="2">The sequence shown here is derived from an EMBL/GenBank/DDBJ whole genome shotgun (WGS) entry which is preliminary data.</text>
</comment>
<dbReference type="EMBL" id="JZSH01000170">
    <property type="protein sequence ID" value="KJF77261.1"/>
    <property type="molecule type" value="Genomic_DNA"/>
</dbReference>
<proteinExistence type="predicted"/>
<reference evidence="2 3" key="1">
    <citation type="submission" date="2015-02" db="EMBL/GenBank/DDBJ databases">
        <title>Whole genome shotgun sequencing of cultured foodborne pathogen.</title>
        <authorList>
            <person name="Timme R."/>
            <person name="Allard M.W."/>
            <person name="Strain E."/>
            <person name="Evans P.S."/>
            <person name="Brown E."/>
        </authorList>
    </citation>
    <scope>NUCLEOTIDE SEQUENCE [LARGE SCALE GENOMIC DNA]</scope>
    <source>
        <strain evidence="2 3">GCSL-TSO-24</strain>
    </source>
</reference>
<dbReference type="PANTHER" id="PTHR34227:SF1">
    <property type="entry name" value="DIMETHYL SULFOXIDE REDUCTASE CHAPERONE-RELATED"/>
    <property type="match status" value="1"/>
</dbReference>
<dbReference type="InterPro" id="IPR020945">
    <property type="entry name" value="DMSO/NO3_reduct_chaperone"/>
</dbReference>
<accession>A0A0D8L804</accession>
<evidence type="ECO:0000313" key="2">
    <source>
        <dbReference type="EMBL" id="KJF77261.1"/>
    </source>
</evidence>
<evidence type="ECO:0000256" key="1">
    <source>
        <dbReference type="ARBA" id="ARBA00023186"/>
    </source>
</evidence>
<keyword evidence="1" id="KW-0143">Chaperone</keyword>
<dbReference type="Pfam" id="PF02613">
    <property type="entry name" value="Nitrate_red_del"/>
    <property type="match status" value="1"/>
</dbReference>
<dbReference type="Gene3D" id="1.10.3480.10">
    <property type="entry name" value="TorD-like"/>
    <property type="match status" value="1"/>
</dbReference>
<evidence type="ECO:0000313" key="3">
    <source>
        <dbReference type="Proteomes" id="UP000032582"/>
    </source>
</evidence>
<organism evidence="2 3">
    <name type="scientific">Morganella morganii</name>
    <name type="common">Proteus morganii</name>
    <dbReference type="NCBI Taxonomy" id="582"/>
    <lineage>
        <taxon>Bacteria</taxon>
        <taxon>Pseudomonadati</taxon>
        <taxon>Pseudomonadota</taxon>
        <taxon>Gammaproteobacteria</taxon>
        <taxon>Enterobacterales</taxon>
        <taxon>Morganellaceae</taxon>
        <taxon>Morganella</taxon>
    </lineage>
</organism>
<protein>
    <submittedName>
        <fullName evidence="2">Molecular chaperone TorD</fullName>
    </submittedName>
</protein>